<evidence type="ECO:0000256" key="1">
    <source>
        <dbReference type="ARBA" id="ARBA00007689"/>
    </source>
</evidence>
<evidence type="ECO:0000259" key="2">
    <source>
        <dbReference type="Pfam" id="PF03795"/>
    </source>
</evidence>
<dbReference type="RefSeq" id="WP_243306545.1">
    <property type="nucleotide sequence ID" value="NZ_JALGBI010000001.1"/>
</dbReference>
<dbReference type="SUPFAM" id="SSF54909">
    <property type="entry name" value="Dimeric alpha+beta barrel"/>
    <property type="match status" value="1"/>
</dbReference>
<organism evidence="3 4">
    <name type="scientific">Variovorax terrae</name>
    <dbReference type="NCBI Taxonomy" id="2923278"/>
    <lineage>
        <taxon>Bacteria</taxon>
        <taxon>Pseudomonadati</taxon>
        <taxon>Pseudomonadota</taxon>
        <taxon>Betaproteobacteria</taxon>
        <taxon>Burkholderiales</taxon>
        <taxon>Comamonadaceae</taxon>
        <taxon>Variovorax</taxon>
    </lineage>
</organism>
<dbReference type="EMBL" id="JALGBI010000001">
    <property type="protein sequence ID" value="MCJ0763971.1"/>
    <property type="molecule type" value="Genomic_DNA"/>
</dbReference>
<sequence length="128" mass="13928">MTANTALSEYLVISRGQWDADVSREAIQDAIDRFYAWHDQLVAEGKMKAGQRLAREGKIVSRHSVTDGPFTEAKEVIGGYWFILAGSLDEAARIAAGNPCLACGLAYEIRPIDPVRASAFMVAAETPL</sequence>
<dbReference type="Pfam" id="PF03795">
    <property type="entry name" value="YCII"/>
    <property type="match status" value="1"/>
</dbReference>
<evidence type="ECO:0000313" key="4">
    <source>
        <dbReference type="Proteomes" id="UP001139447"/>
    </source>
</evidence>
<gene>
    <name evidence="3" type="ORF">MMF98_12215</name>
</gene>
<dbReference type="PANTHER" id="PTHR35174:SF3">
    <property type="entry name" value="BLL7171 PROTEIN"/>
    <property type="match status" value="1"/>
</dbReference>
<comment type="similarity">
    <text evidence="1">Belongs to the YciI family.</text>
</comment>
<feature type="domain" description="YCII-related" evidence="2">
    <location>
        <begin position="25"/>
        <end position="111"/>
    </location>
</feature>
<name>A0A9X2AR90_9BURK</name>
<dbReference type="AlphaFoldDB" id="A0A9X2AR90"/>
<dbReference type="InterPro" id="IPR005545">
    <property type="entry name" value="YCII"/>
</dbReference>
<accession>A0A9X2AR90</accession>
<evidence type="ECO:0000313" key="3">
    <source>
        <dbReference type="EMBL" id="MCJ0763971.1"/>
    </source>
</evidence>
<comment type="caution">
    <text evidence="3">The sequence shown here is derived from an EMBL/GenBank/DDBJ whole genome shotgun (WGS) entry which is preliminary data.</text>
</comment>
<proteinExistence type="inferred from homology"/>
<dbReference type="PANTHER" id="PTHR35174">
    <property type="entry name" value="BLL7171 PROTEIN-RELATED"/>
    <property type="match status" value="1"/>
</dbReference>
<reference evidence="3" key="1">
    <citation type="submission" date="2022-03" db="EMBL/GenBank/DDBJ databases">
        <authorList>
            <person name="Woo C.Y."/>
        </authorList>
    </citation>
    <scope>NUCLEOTIDE SEQUENCE</scope>
    <source>
        <strain evidence="3">CYS-02</strain>
    </source>
</reference>
<dbReference type="Gene3D" id="3.30.70.1060">
    <property type="entry name" value="Dimeric alpha+beta barrel"/>
    <property type="match status" value="1"/>
</dbReference>
<keyword evidence="4" id="KW-1185">Reference proteome</keyword>
<dbReference type="InterPro" id="IPR011008">
    <property type="entry name" value="Dimeric_a/b-barrel"/>
</dbReference>
<dbReference type="Proteomes" id="UP001139447">
    <property type="component" value="Unassembled WGS sequence"/>
</dbReference>
<protein>
    <submittedName>
        <fullName evidence="3">YciI family protein</fullName>
    </submittedName>
</protein>